<dbReference type="InterPro" id="IPR027783">
    <property type="entry name" value="Bacterial_PH-related"/>
</dbReference>
<organism evidence="3 4">
    <name type="scientific">Oscillochloris trichoides DG-6</name>
    <dbReference type="NCBI Taxonomy" id="765420"/>
    <lineage>
        <taxon>Bacteria</taxon>
        <taxon>Bacillati</taxon>
        <taxon>Chloroflexota</taxon>
        <taxon>Chloroflexia</taxon>
        <taxon>Chloroflexales</taxon>
        <taxon>Chloroflexineae</taxon>
        <taxon>Oscillochloridaceae</taxon>
        <taxon>Oscillochloris</taxon>
    </lineage>
</organism>
<feature type="transmembrane region" description="Helical" evidence="1">
    <location>
        <begin position="251"/>
        <end position="274"/>
    </location>
</feature>
<comment type="caution">
    <text evidence="3">The sequence shown here is derived from an EMBL/GenBank/DDBJ whole genome shotgun (WGS) entry which is preliminary data.</text>
</comment>
<dbReference type="EMBL" id="ADVR01000122">
    <property type="protein sequence ID" value="EFO79129.1"/>
    <property type="molecule type" value="Genomic_DNA"/>
</dbReference>
<keyword evidence="1" id="KW-0812">Transmembrane</keyword>
<feature type="domain" description="Bacterial Pleckstrin homology" evidence="2">
    <location>
        <begin position="78"/>
        <end position="174"/>
    </location>
</feature>
<sequence>MRKWKAQPTPRVWLAVILMIITAAGSGFFFVEVAQALRVPIEAWAINLNLYLRFLAGVALLIVTALVAYRVAAALTLSYGLDRNGFYIFWLGNRMVVPLGQIESIESSAAVADRVGLSHSLGYFYGSFKLPSGKIAQRFSTRPTKQAIMLQTSSDAYIITPNNTDTFVQELEQRQRIGVIQQLTLGVEAGRFFSYAFWDDRVVRQALVLAFSLSLILLGWLAAIYPQLPPMIDLRTNAAGEASVLSPRHQILFLPLAAFATLLINAGLGITLYLRTPLGARMLQMASAMIQLLFAVAVLTIVR</sequence>
<evidence type="ECO:0000313" key="4">
    <source>
        <dbReference type="Proteomes" id="UP000054010"/>
    </source>
</evidence>
<accession>E1II11</accession>
<feature type="transmembrane region" description="Helical" evidence="1">
    <location>
        <begin position="12"/>
        <end position="31"/>
    </location>
</feature>
<keyword evidence="1" id="KW-1133">Transmembrane helix</keyword>
<feature type="transmembrane region" description="Helical" evidence="1">
    <location>
        <begin position="286"/>
        <end position="302"/>
    </location>
</feature>
<proteinExistence type="predicted"/>
<reference evidence="3 4" key="1">
    <citation type="journal article" date="2011" name="J. Bacteriol.">
        <title>Draft genome sequence of the anoxygenic filamentous phototrophic bacterium Oscillochloris trichoides subsp. DG-6.</title>
        <authorList>
            <person name="Kuznetsov B.B."/>
            <person name="Ivanovsky R.N."/>
            <person name="Keppen O.I."/>
            <person name="Sukhacheva M.V."/>
            <person name="Bumazhkin B.K."/>
            <person name="Patutina E.O."/>
            <person name="Beletsky A.V."/>
            <person name="Mardanov A.V."/>
            <person name="Baslerov R.V."/>
            <person name="Panteleeva A.N."/>
            <person name="Kolganova T.V."/>
            <person name="Ravin N.V."/>
            <person name="Skryabin K.G."/>
        </authorList>
    </citation>
    <scope>NUCLEOTIDE SEQUENCE [LARGE SCALE GENOMIC DNA]</scope>
    <source>
        <strain evidence="3 4">DG-6</strain>
    </source>
</reference>
<evidence type="ECO:0000259" key="2">
    <source>
        <dbReference type="Pfam" id="PF10882"/>
    </source>
</evidence>
<keyword evidence="1" id="KW-0472">Membrane</keyword>
<dbReference type="AlphaFoldDB" id="E1II11"/>
<gene>
    <name evidence="3" type="ORF">OSCT_2962</name>
</gene>
<evidence type="ECO:0000256" key="1">
    <source>
        <dbReference type="SAM" id="Phobius"/>
    </source>
</evidence>
<dbReference type="Pfam" id="PF10882">
    <property type="entry name" value="bPH_5"/>
    <property type="match status" value="1"/>
</dbReference>
<evidence type="ECO:0000313" key="3">
    <source>
        <dbReference type="EMBL" id="EFO79129.1"/>
    </source>
</evidence>
<protein>
    <recommendedName>
        <fullName evidence="2">Bacterial Pleckstrin homology domain-containing protein</fullName>
    </recommendedName>
</protein>
<feature type="transmembrane region" description="Helical" evidence="1">
    <location>
        <begin position="51"/>
        <end position="69"/>
    </location>
</feature>
<feature type="transmembrane region" description="Helical" evidence="1">
    <location>
        <begin position="206"/>
        <end position="225"/>
    </location>
</feature>
<name>E1II11_9CHLR</name>
<dbReference type="Proteomes" id="UP000054010">
    <property type="component" value="Unassembled WGS sequence"/>
</dbReference>
<dbReference type="HOGENOM" id="CLU_917932_0_0_0"/>
<dbReference type="OrthoDB" id="150616at2"/>
<keyword evidence="4" id="KW-1185">Reference proteome</keyword>
<dbReference type="eggNOG" id="ENOG5033I2V">
    <property type="taxonomic scope" value="Bacteria"/>
</dbReference>